<evidence type="ECO:0000313" key="2">
    <source>
        <dbReference type="EMBL" id="KAK4155440.1"/>
    </source>
</evidence>
<dbReference type="EMBL" id="MU856887">
    <property type="protein sequence ID" value="KAK4155440.1"/>
    <property type="molecule type" value="Genomic_DNA"/>
</dbReference>
<organism evidence="2 3">
    <name type="scientific">Chaetomidium leptoderma</name>
    <dbReference type="NCBI Taxonomy" id="669021"/>
    <lineage>
        <taxon>Eukaryota</taxon>
        <taxon>Fungi</taxon>
        <taxon>Dikarya</taxon>
        <taxon>Ascomycota</taxon>
        <taxon>Pezizomycotina</taxon>
        <taxon>Sordariomycetes</taxon>
        <taxon>Sordariomycetidae</taxon>
        <taxon>Sordariales</taxon>
        <taxon>Chaetomiaceae</taxon>
        <taxon>Chaetomidium</taxon>
    </lineage>
</organism>
<name>A0AAN6VQB8_9PEZI</name>
<accession>A0AAN6VQB8</accession>
<keyword evidence="3" id="KW-1185">Reference proteome</keyword>
<reference evidence="2" key="1">
    <citation type="journal article" date="2023" name="Mol. Phylogenet. Evol.">
        <title>Genome-scale phylogeny and comparative genomics of the fungal order Sordariales.</title>
        <authorList>
            <person name="Hensen N."/>
            <person name="Bonometti L."/>
            <person name="Westerberg I."/>
            <person name="Brannstrom I.O."/>
            <person name="Guillou S."/>
            <person name="Cros-Aarteil S."/>
            <person name="Calhoun S."/>
            <person name="Haridas S."/>
            <person name="Kuo A."/>
            <person name="Mondo S."/>
            <person name="Pangilinan J."/>
            <person name="Riley R."/>
            <person name="LaButti K."/>
            <person name="Andreopoulos B."/>
            <person name="Lipzen A."/>
            <person name="Chen C."/>
            <person name="Yan M."/>
            <person name="Daum C."/>
            <person name="Ng V."/>
            <person name="Clum A."/>
            <person name="Steindorff A."/>
            <person name="Ohm R.A."/>
            <person name="Martin F."/>
            <person name="Silar P."/>
            <person name="Natvig D.O."/>
            <person name="Lalanne C."/>
            <person name="Gautier V."/>
            <person name="Ament-Velasquez S.L."/>
            <person name="Kruys A."/>
            <person name="Hutchinson M.I."/>
            <person name="Powell A.J."/>
            <person name="Barry K."/>
            <person name="Miller A.N."/>
            <person name="Grigoriev I.V."/>
            <person name="Debuchy R."/>
            <person name="Gladieux P."/>
            <person name="Hiltunen Thoren M."/>
            <person name="Johannesson H."/>
        </authorList>
    </citation>
    <scope>NUCLEOTIDE SEQUENCE</scope>
    <source>
        <strain evidence="2">CBS 538.74</strain>
    </source>
</reference>
<keyword evidence="1" id="KW-0472">Membrane</keyword>
<proteinExistence type="predicted"/>
<keyword evidence="1" id="KW-0812">Transmembrane</keyword>
<evidence type="ECO:0000256" key="1">
    <source>
        <dbReference type="SAM" id="Phobius"/>
    </source>
</evidence>
<reference evidence="2" key="2">
    <citation type="submission" date="2023-05" db="EMBL/GenBank/DDBJ databases">
        <authorList>
            <consortium name="Lawrence Berkeley National Laboratory"/>
            <person name="Steindorff A."/>
            <person name="Hensen N."/>
            <person name="Bonometti L."/>
            <person name="Westerberg I."/>
            <person name="Brannstrom I.O."/>
            <person name="Guillou S."/>
            <person name="Cros-Aarteil S."/>
            <person name="Calhoun S."/>
            <person name="Haridas S."/>
            <person name="Kuo A."/>
            <person name="Mondo S."/>
            <person name="Pangilinan J."/>
            <person name="Riley R."/>
            <person name="Labutti K."/>
            <person name="Andreopoulos B."/>
            <person name="Lipzen A."/>
            <person name="Chen C."/>
            <person name="Yanf M."/>
            <person name="Daum C."/>
            <person name="Ng V."/>
            <person name="Clum A."/>
            <person name="Ohm R."/>
            <person name="Martin F."/>
            <person name="Silar P."/>
            <person name="Natvig D."/>
            <person name="Lalanne C."/>
            <person name="Gautier V."/>
            <person name="Ament-Velasquez S.L."/>
            <person name="Kruys A."/>
            <person name="Hutchinson M.I."/>
            <person name="Powell A.J."/>
            <person name="Barry K."/>
            <person name="Miller A.N."/>
            <person name="Grigoriev I.V."/>
            <person name="Debuchy R."/>
            <person name="Gladieux P."/>
            <person name="Thoren M.H."/>
            <person name="Johannesson H."/>
        </authorList>
    </citation>
    <scope>NUCLEOTIDE SEQUENCE</scope>
    <source>
        <strain evidence="2">CBS 538.74</strain>
    </source>
</reference>
<gene>
    <name evidence="2" type="ORF">C8A00DRAFT_31678</name>
</gene>
<comment type="caution">
    <text evidence="2">The sequence shown here is derived from an EMBL/GenBank/DDBJ whole genome shotgun (WGS) entry which is preliminary data.</text>
</comment>
<feature type="non-terminal residue" evidence="2">
    <location>
        <position position="148"/>
    </location>
</feature>
<sequence length="148" mass="16212">MVHRSGQHGDAAGDGLAIALWASIEAQVGIIAACILCVRAVFLRFLSRIGIYNESASRADREGSSAWRSQGRRDANLKYSRPARFHTKSADRDGLGGWQTSTEIVASQSEEEILPSGSGHEELPGQVEYKIQMDEYRAKMGIELSSMK</sequence>
<dbReference type="Proteomes" id="UP001302745">
    <property type="component" value="Unassembled WGS sequence"/>
</dbReference>
<dbReference type="AlphaFoldDB" id="A0AAN6VQB8"/>
<evidence type="ECO:0000313" key="3">
    <source>
        <dbReference type="Proteomes" id="UP001302745"/>
    </source>
</evidence>
<protein>
    <submittedName>
        <fullName evidence="2">Uncharacterized protein</fullName>
    </submittedName>
</protein>
<feature type="transmembrane region" description="Helical" evidence="1">
    <location>
        <begin position="20"/>
        <end position="42"/>
    </location>
</feature>
<keyword evidence="1" id="KW-1133">Transmembrane helix</keyword>